<dbReference type="RefSeq" id="WP_147089264.1">
    <property type="nucleotide sequence ID" value="NZ_BAABJD010000001.1"/>
</dbReference>
<dbReference type="GO" id="GO:0004335">
    <property type="term" value="F:galactokinase activity"/>
    <property type="evidence" value="ECO:0007669"/>
    <property type="project" value="UniProtKB-UniRule"/>
</dbReference>
<dbReference type="NCBIfam" id="TIGR00131">
    <property type="entry name" value="gal_kin"/>
    <property type="match status" value="1"/>
</dbReference>
<dbReference type="InterPro" id="IPR013750">
    <property type="entry name" value="GHMP_kinase_C_dom"/>
</dbReference>
<dbReference type="Proteomes" id="UP000321172">
    <property type="component" value="Chromosome"/>
</dbReference>
<dbReference type="Gene3D" id="3.30.230.10">
    <property type="match status" value="1"/>
</dbReference>
<dbReference type="InterPro" id="IPR006203">
    <property type="entry name" value="GHMP_knse_ATP-bd_CS"/>
</dbReference>
<evidence type="ECO:0000256" key="5">
    <source>
        <dbReference type="ARBA" id="ARBA00022741"/>
    </source>
</evidence>
<dbReference type="Pfam" id="PF00288">
    <property type="entry name" value="GHMP_kinases_N"/>
    <property type="match status" value="1"/>
</dbReference>
<dbReference type="GO" id="GO:0046872">
    <property type="term" value="F:metal ion binding"/>
    <property type="evidence" value="ECO:0007669"/>
    <property type="project" value="UniProtKB-KW"/>
</dbReference>
<dbReference type="PANTHER" id="PTHR10457">
    <property type="entry name" value="MEVALONATE KINASE/GALACTOKINASE"/>
    <property type="match status" value="1"/>
</dbReference>
<accession>A0A5B8S2B7</accession>
<dbReference type="SUPFAM" id="SSF55060">
    <property type="entry name" value="GHMP Kinase, C-terminal domain"/>
    <property type="match status" value="1"/>
</dbReference>
<name>A0A5B8S2B7_9SPHN</name>
<evidence type="ECO:0000259" key="13">
    <source>
        <dbReference type="Pfam" id="PF08544"/>
    </source>
</evidence>
<evidence type="ECO:0000256" key="11">
    <source>
        <dbReference type="NCBIfam" id="TIGR00131"/>
    </source>
</evidence>
<feature type="domain" description="Galactokinase N-terminal" evidence="14">
    <location>
        <begin position="8"/>
        <end position="56"/>
    </location>
</feature>
<feature type="domain" description="GHMP kinase C-terminal" evidence="13">
    <location>
        <begin position="275"/>
        <end position="355"/>
    </location>
</feature>
<dbReference type="PRINTS" id="PR00473">
    <property type="entry name" value="GALCTOKINASE"/>
</dbReference>
<dbReference type="InterPro" id="IPR019539">
    <property type="entry name" value="GalKase_N"/>
</dbReference>
<comment type="similarity">
    <text evidence="1">Belongs to the GHMP kinase family. GalK subfamily.</text>
</comment>
<evidence type="ECO:0000256" key="1">
    <source>
        <dbReference type="ARBA" id="ARBA00006566"/>
    </source>
</evidence>
<organism evidence="15 16">
    <name type="scientific">Novosphingobium ginsenosidimutans</name>
    <dbReference type="NCBI Taxonomy" id="1176536"/>
    <lineage>
        <taxon>Bacteria</taxon>
        <taxon>Pseudomonadati</taxon>
        <taxon>Pseudomonadota</taxon>
        <taxon>Alphaproteobacteria</taxon>
        <taxon>Sphingomonadales</taxon>
        <taxon>Sphingomonadaceae</taxon>
        <taxon>Novosphingobium</taxon>
    </lineage>
</organism>
<keyword evidence="9" id="KW-0299">Galactose metabolism</keyword>
<evidence type="ECO:0000259" key="12">
    <source>
        <dbReference type="Pfam" id="PF00288"/>
    </source>
</evidence>
<evidence type="ECO:0000256" key="7">
    <source>
        <dbReference type="ARBA" id="ARBA00022840"/>
    </source>
</evidence>
<evidence type="ECO:0000313" key="16">
    <source>
        <dbReference type="Proteomes" id="UP000321172"/>
    </source>
</evidence>
<dbReference type="FunFam" id="3.30.230.10:FF:000017">
    <property type="entry name" value="Galactokinase"/>
    <property type="match status" value="1"/>
</dbReference>
<dbReference type="PRINTS" id="PR00959">
    <property type="entry name" value="MEVGALKINASE"/>
</dbReference>
<dbReference type="GO" id="GO:0005829">
    <property type="term" value="C:cytosol"/>
    <property type="evidence" value="ECO:0007669"/>
    <property type="project" value="TreeGrafter"/>
</dbReference>
<evidence type="ECO:0000256" key="6">
    <source>
        <dbReference type="ARBA" id="ARBA00022777"/>
    </source>
</evidence>
<evidence type="ECO:0000259" key="14">
    <source>
        <dbReference type="Pfam" id="PF10509"/>
    </source>
</evidence>
<proteinExistence type="inferred from homology"/>
<dbReference type="Pfam" id="PF10509">
    <property type="entry name" value="GalKase_gal_bdg"/>
    <property type="match status" value="1"/>
</dbReference>
<dbReference type="InterPro" id="IPR006204">
    <property type="entry name" value="GHMP_kinase_N_dom"/>
</dbReference>
<dbReference type="InterPro" id="IPR006206">
    <property type="entry name" value="Mevalonate/galactokinase"/>
</dbReference>
<gene>
    <name evidence="15" type="primary">galK</name>
    <name evidence="15" type="ORF">FRF71_03515</name>
</gene>
<dbReference type="SUPFAM" id="SSF54211">
    <property type="entry name" value="Ribosomal protein S5 domain 2-like"/>
    <property type="match status" value="1"/>
</dbReference>
<keyword evidence="4" id="KW-0479">Metal-binding</keyword>
<evidence type="ECO:0000256" key="9">
    <source>
        <dbReference type="ARBA" id="ARBA00023144"/>
    </source>
</evidence>
<keyword evidence="7" id="KW-0067">ATP-binding</keyword>
<dbReference type="Pfam" id="PF08544">
    <property type="entry name" value="GHMP_kinases_C"/>
    <property type="match status" value="1"/>
</dbReference>
<protein>
    <recommendedName>
        <fullName evidence="11">Galactokinase</fullName>
        <ecNumber evidence="11">2.7.1.6</ecNumber>
    </recommendedName>
</protein>
<keyword evidence="6 15" id="KW-0418">Kinase</keyword>
<keyword evidence="8" id="KW-0460">Magnesium</keyword>
<dbReference type="GO" id="GO:0005524">
    <property type="term" value="F:ATP binding"/>
    <property type="evidence" value="ECO:0007669"/>
    <property type="project" value="UniProtKB-UniRule"/>
</dbReference>
<dbReference type="KEGG" id="ngf:FRF71_03515"/>
<dbReference type="GO" id="GO:0006012">
    <property type="term" value="P:galactose metabolic process"/>
    <property type="evidence" value="ECO:0007669"/>
    <property type="project" value="UniProtKB-UniRule"/>
</dbReference>
<dbReference type="EMBL" id="CP042345">
    <property type="protein sequence ID" value="QEA15284.1"/>
    <property type="molecule type" value="Genomic_DNA"/>
</dbReference>
<keyword evidence="16" id="KW-1185">Reference proteome</keyword>
<dbReference type="InterPro" id="IPR036554">
    <property type="entry name" value="GHMP_kinase_C_sf"/>
</dbReference>
<evidence type="ECO:0000313" key="15">
    <source>
        <dbReference type="EMBL" id="QEA15284.1"/>
    </source>
</evidence>
<dbReference type="PROSITE" id="PS00627">
    <property type="entry name" value="GHMP_KINASES_ATP"/>
    <property type="match status" value="1"/>
</dbReference>
<evidence type="ECO:0000256" key="3">
    <source>
        <dbReference type="ARBA" id="ARBA00022679"/>
    </source>
</evidence>
<dbReference type="PANTHER" id="PTHR10457:SF7">
    <property type="entry name" value="GALACTOKINASE-RELATED"/>
    <property type="match status" value="1"/>
</dbReference>
<sequence>MIGALHRLFRESFGAMPELVARAPGRVNLIGEHTDYNDGFVLPCAISRQTMVAARRRDDQQVRIVAGDLGGATTSFSLAEPVTPDSAAPWSNYVRGVVDGLLDAGIDLPGADLAIMGDMPQGAGLSSSAALENAAGLGLAALAGQPNFDRTRLALIGQRAEHRFAGCQCGIMDQLVSARAVAGSALLIDCRSLECSPVPLPDGLAVMIVHSGIERGLVDGEYNLRRQQCEAAARHFGVAALRDLDMLPDPGGLDPVTYARARHVVGENARTVAAADALRGGELTRLGELIAESHAAMRDDFAITLPAIDGLVALLQDAIGSQGGARMTGGGFGGAVVGLLPLSEVERIRGAVLAGYRTPDGQPPLVMIEAPAAGASLI</sequence>
<dbReference type="AlphaFoldDB" id="A0A5B8S2B7"/>
<dbReference type="PIRSF" id="PIRSF000530">
    <property type="entry name" value="Galactokinase"/>
    <property type="match status" value="1"/>
</dbReference>
<dbReference type="OrthoDB" id="250531at2"/>
<dbReference type="InterPro" id="IPR000705">
    <property type="entry name" value="Galactokinase"/>
</dbReference>
<keyword evidence="10" id="KW-0119">Carbohydrate metabolism</keyword>
<evidence type="ECO:0000256" key="4">
    <source>
        <dbReference type="ARBA" id="ARBA00022723"/>
    </source>
</evidence>
<dbReference type="PROSITE" id="PS00106">
    <property type="entry name" value="GALACTOKINASE"/>
    <property type="match status" value="1"/>
</dbReference>
<evidence type="ECO:0000256" key="8">
    <source>
        <dbReference type="ARBA" id="ARBA00022842"/>
    </source>
</evidence>
<evidence type="ECO:0000256" key="10">
    <source>
        <dbReference type="ARBA" id="ARBA00023277"/>
    </source>
</evidence>
<dbReference type="EC" id="2.7.1.6" evidence="11"/>
<evidence type="ECO:0000256" key="2">
    <source>
        <dbReference type="ARBA" id="ARBA00022490"/>
    </source>
</evidence>
<dbReference type="InterPro" id="IPR014721">
    <property type="entry name" value="Ribsml_uS5_D2-typ_fold_subgr"/>
</dbReference>
<dbReference type="InterPro" id="IPR020568">
    <property type="entry name" value="Ribosomal_Su5_D2-typ_SF"/>
</dbReference>
<keyword evidence="2" id="KW-0963">Cytoplasm</keyword>
<reference evidence="15 16" key="1">
    <citation type="journal article" date="2013" name="J. Microbiol. Biotechnol.">
        <title>Novosphingobium ginsenosidimutans sp. nov., with the ability to convert ginsenoside.</title>
        <authorList>
            <person name="Kim J.K."/>
            <person name="He D."/>
            <person name="Liu Q.M."/>
            <person name="Park H.Y."/>
            <person name="Jung M.S."/>
            <person name="Yoon M.H."/>
            <person name="Kim S.C."/>
            <person name="Im W.T."/>
        </authorList>
    </citation>
    <scope>NUCLEOTIDE SEQUENCE [LARGE SCALE GENOMIC DNA]</scope>
    <source>
        <strain evidence="15 16">FW-6</strain>
    </source>
</reference>
<dbReference type="InterPro" id="IPR019741">
    <property type="entry name" value="Galactokinase_CS"/>
</dbReference>
<keyword evidence="5" id="KW-0547">Nucleotide-binding</keyword>
<dbReference type="FunFam" id="3.30.70.890:FF:000001">
    <property type="entry name" value="Galactokinase"/>
    <property type="match status" value="1"/>
</dbReference>
<keyword evidence="3 15" id="KW-0808">Transferase</keyword>
<feature type="domain" description="GHMP kinase N-terminal" evidence="12">
    <location>
        <begin position="92"/>
        <end position="178"/>
    </location>
</feature>
<dbReference type="Gene3D" id="3.30.70.890">
    <property type="entry name" value="GHMP kinase, C-terminal domain"/>
    <property type="match status" value="1"/>
</dbReference>